<dbReference type="RefSeq" id="XP_044717683.1">
    <property type="nucleotide sequence ID" value="XM_044866796.1"/>
</dbReference>
<evidence type="ECO:0000259" key="2">
    <source>
        <dbReference type="Pfam" id="PF19189"/>
    </source>
</evidence>
<reference evidence="3" key="1">
    <citation type="submission" date="2021-09" db="EMBL/GenBank/DDBJ databases">
        <title>A high-quality genome of the endoparasitic fungus Hirsutella rhossiliensis with a comparison of Hirsutella genomes reveals transposable elements contributing to genome size variation.</title>
        <authorList>
            <person name="Lin R."/>
            <person name="Jiao Y."/>
            <person name="Sun X."/>
            <person name="Ling J."/>
            <person name="Xie B."/>
            <person name="Cheng X."/>
        </authorList>
    </citation>
    <scope>NUCLEOTIDE SEQUENCE</scope>
    <source>
        <strain evidence="3">HR02</strain>
    </source>
</reference>
<evidence type="ECO:0000313" key="3">
    <source>
        <dbReference type="EMBL" id="KAH0960170.1"/>
    </source>
</evidence>
<dbReference type="Pfam" id="PF19189">
    <property type="entry name" value="Mtf2"/>
    <property type="match status" value="1"/>
</dbReference>
<accession>A0A9P8SG79</accession>
<dbReference type="GO" id="GO:0005739">
    <property type="term" value="C:mitochondrion"/>
    <property type="evidence" value="ECO:0007669"/>
    <property type="project" value="InterPro"/>
</dbReference>
<dbReference type="EMBL" id="JAIZPD010000010">
    <property type="protein sequence ID" value="KAH0960170.1"/>
    <property type="molecule type" value="Genomic_DNA"/>
</dbReference>
<name>A0A9P8SG79_9HYPO</name>
<sequence length="418" mass="46333">MPSMLPRLFSPSRTLGGRVAATRSGRRSFRLAPAAWSPKERKADNSIPFVWGVEGIPGRQGIEPGTQSTITPSEASIFRGIFDEIAQGRKPAPKKWASRTRASPARAPDALSSPDNGATGMAQSIVEQARMPELREKFLLRYPPSLREAAVVALGLYELEPGPVAGDSEARELDDKEAEKRKERARYDGARKEERSRIITLIKACETDVALWHLMEAEIFSLPKELGILRSSKAKSPAKRGGKRSAKDRILESTEPLGEDVPADDKTRSMDIHGPLYPYFLNLALTYFDRSFTRSSPFAYQILPRIKELGLLSYVLGVSTPFYARLARMYWYRFGDAHGALGVLREMNAAGLQPDDSVSDLLTQIRLDLHACAGGDQGPFVSAIVKSPPYDGTLTQKLMLVESEVRQSFEERAIERLV</sequence>
<evidence type="ECO:0000313" key="4">
    <source>
        <dbReference type="Proteomes" id="UP000824596"/>
    </source>
</evidence>
<dbReference type="InterPro" id="IPR043837">
    <property type="entry name" value="Mtf2-like_C"/>
</dbReference>
<gene>
    <name evidence="3" type="ORF">HRG_08325</name>
</gene>
<feature type="compositionally biased region" description="Basic and acidic residues" evidence="1">
    <location>
        <begin position="168"/>
        <end position="185"/>
    </location>
</feature>
<proteinExistence type="predicted"/>
<dbReference type="Proteomes" id="UP000824596">
    <property type="component" value="Unassembled WGS sequence"/>
</dbReference>
<dbReference type="OrthoDB" id="2444174at2759"/>
<comment type="caution">
    <text evidence="3">The sequence shown here is derived from an EMBL/GenBank/DDBJ whole genome shotgun (WGS) entry which is preliminary data.</text>
</comment>
<dbReference type="AlphaFoldDB" id="A0A9P8SG79"/>
<dbReference type="PANTHER" id="PTHR39468">
    <property type="entry name" value="CHROMOSOME 7, WHOLE GENOME SHOTGUN SEQUENCE"/>
    <property type="match status" value="1"/>
</dbReference>
<feature type="compositionally biased region" description="Basic residues" evidence="1">
    <location>
        <begin position="233"/>
        <end position="244"/>
    </location>
</feature>
<feature type="compositionally biased region" description="Low complexity" evidence="1">
    <location>
        <begin position="99"/>
        <end position="110"/>
    </location>
</feature>
<feature type="domain" description="Mtf2-like C-terminal" evidence="2">
    <location>
        <begin position="199"/>
        <end position="371"/>
    </location>
</feature>
<evidence type="ECO:0000256" key="1">
    <source>
        <dbReference type="SAM" id="MobiDB-lite"/>
    </source>
</evidence>
<dbReference type="GeneID" id="68357454"/>
<dbReference type="PANTHER" id="PTHR39468:SF1">
    <property type="entry name" value="MTF2-LIKE C-TERMINAL DOMAIN-CONTAINING PROTEIN"/>
    <property type="match status" value="1"/>
</dbReference>
<keyword evidence="4" id="KW-1185">Reference proteome</keyword>
<organism evidence="3 4">
    <name type="scientific">Hirsutella rhossiliensis</name>
    <dbReference type="NCBI Taxonomy" id="111463"/>
    <lineage>
        <taxon>Eukaryota</taxon>
        <taxon>Fungi</taxon>
        <taxon>Dikarya</taxon>
        <taxon>Ascomycota</taxon>
        <taxon>Pezizomycotina</taxon>
        <taxon>Sordariomycetes</taxon>
        <taxon>Hypocreomycetidae</taxon>
        <taxon>Hypocreales</taxon>
        <taxon>Ophiocordycipitaceae</taxon>
        <taxon>Hirsutella</taxon>
    </lineage>
</organism>
<dbReference type="InterPro" id="IPR040009">
    <property type="entry name" value="Mtf2/C5D6.12-like"/>
</dbReference>
<feature type="region of interest" description="Disordered" evidence="1">
    <location>
        <begin position="89"/>
        <end position="117"/>
    </location>
</feature>
<feature type="region of interest" description="Disordered" evidence="1">
    <location>
        <begin position="233"/>
        <end position="265"/>
    </location>
</feature>
<protein>
    <recommendedName>
        <fullName evidence="2">Mtf2-like C-terminal domain-containing protein</fullName>
    </recommendedName>
</protein>
<feature type="region of interest" description="Disordered" evidence="1">
    <location>
        <begin position="164"/>
        <end position="185"/>
    </location>
</feature>